<gene>
    <name evidence="1" type="ORF">DM39_4804</name>
</gene>
<evidence type="ECO:0000313" key="1">
    <source>
        <dbReference type="EMBL" id="AIO35821.1"/>
    </source>
</evidence>
<dbReference type="KEGG" id="bcen:DM39_4804"/>
<evidence type="ECO:0000313" key="2">
    <source>
        <dbReference type="Proteomes" id="UP000029413"/>
    </source>
</evidence>
<organism evidence="1 2">
    <name type="scientific">Burkholderia cenocepacia</name>
    <dbReference type="NCBI Taxonomy" id="95486"/>
    <lineage>
        <taxon>Bacteria</taxon>
        <taxon>Pseudomonadati</taxon>
        <taxon>Pseudomonadota</taxon>
        <taxon>Betaproteobacteria</taxon>
        <taxon>Burkholderiales</taxon>
        <taxon>Burkholderiaceae</taxon>
        <taxon>Burkholderia</taxon>
        <taxon>Burkholderia cepacia complex</taxon>
    </lineage>
</organism>
<name>A0AAN0VQ53_9BURK</name>
<dbReference type="AlphaFoldDB" id="A0AAN0VQ53"/>
<proteinExistence type="predicted"/>
<reference evidence="1 2" key="1">
    <citation type="submission" date="2014-05" db="EMBL/GenBank/DDBJ databases">
        <authorList>
            <person name="Bishop-Lilly K.A."/>
            <person name="Broomall S.M."/>
            <person name="Chain P.S."/>
            <person name="Chertkov O."/>
            <person name="Coyne S.R."/>
            <person name="Daligault H.E."/>
            <person name="Davenport K.W."/>
            <person name="Erkkila T."/>
            <person name="Frey K.G."/>
            <person name="Gibbons H.S."/>
            <person name="Gu W."/>
            <person name="Jaissle J."/>
            <person name="Johnson S.L."/>
            <person name="Koroleva G.I."/>
            <person name="Ladner J.T."/>
            <person name="Lo C.-C."/>
            <person name="Minogue T.D."/>
            <person name="Munk C."/>
            <person name="Palacios G.F."/>
            <person name="Redden C.L."/>
            <person name="Rosenzweig C.N."/>
            <person name="Scholz M.B."/>
            <person name="Teshima H."/>
            <person name="Xu Y."/>
        </authorList>
    </citation>
    <scope>NUCLEOTIDE SEQUENCE [LARGE SCALE GENOMIC DNA]</scope>
    <source>
        <strain evidence="1 2">DDS 22E-1</strain>
    </source>
</reference>
<protein>
    <submittedName>
        <fullName evidence="1">TPR repeat protein</fullName>
    </submittedName>
</protein>
<keyword evidence="2" id="KW-1185">Reference proteome</keyword>
<sequence length="52" mass="6122">MLEWRRALAGDKRLKVGLAWTRSLTHQRNSFRRVGLQRYADAFGDWRPCSTS</sequence>
<accession>A0AAN0VQ53</accession>
<dbReference type="Proteomes" id="UP000029413">
    <property type="component" value="Chromosome 2"/>
</dbReference>
<dbReference type="EMBL" id="CP007784">
    <property type="protein sequence ID" value="AIO35821.1"/>
    <property type="molecule type" value="Genomic_DNA"/>
</dbReference>